<dbReference type="CAZy" id="GT25">
    <property type="family name" value="Glycosyltransferase Family 25"/>
</dbReference>
<dbReference type="EMBL" id="CP000681">
    <property type="protein sequence ID" value="ABP77602.1"/>
    <property type="molecule type" value="Genomic_DNA"/>
</dbReference>
<evidence type="ECO:0000313" key="2">
    <source>
        <dbReference type="EMBL" id="ABP77602.1"/>
    </source>
</evidence>
<name>A4YCB9_SHEPC</name>
<gene>
    <name evidence="2" type="ordered locus">Sputcn32_3896</name>
</gene>
<proteinExistence type="predicted"/>
<dbReference type="AlphaFoldDB" id="A4YCB9"/>
<accession>A4YCB9</accession>
<organism evidence="2">
    <name type="scientific">Shewanella putrefaciens (strain CN-32 / ATCC BAA-453)</name>
    <dbReference type="NCBI Taxonomy" id="319224"/>
    <lineage>
        <taxon>Bacteria</taxon>
        <taxon>Pseudomonadati</taxon>
        <taxon>Pseudomonadota</taxon>
        <taxon>Gammaproteobacteria</taxon>
        <taxon>Alteromonadales</taxon>
        <taxon>Shewanellaceae</taxon>
        <taxon>Shewanella</taxon>
    </lineage>
</organism>
<dbReference type="GO" id="GO:0016740">
    <property type="term" value="F:transferase activity"/>
    <property type="evidence" value="ECO:0007669"/>
    <property type="project" value="UniProtKB-KW"/>
</dbReference>
<dbReference type="eggNOG" id="COG3306">
    <property type="taxonomic scope" value="Bacteria"/>
</dbReference>
<protein>
    <submittedName>
        <fullName evidence="2">Glycosyl transferase, family 25</fullName>
    </submittedName>
</protein>
<evidence type="ECO:0000259" key="1">
    <source>
        <dbReference type="Pfam" id="PF01755"/>
    </source>
</evidence>
<dbReference type="Pfam" id="PF01755">
    <property type="entry name" value="Glyco_transf_25"/>
    <property type="match status" value="1"/>
</dbReference>
<dbReference type="KEGG" id="spc:Sputcn32_3896"/>
<dbReference type="CDD" id="cd06532">
    <property type="entry name" value="Glyco_transf_25"/>
    <property type="match status" value="1"/>
</dbReference>
<keyword evidence="2" id="KW-0808">Transferase</keyword>
<dbReference type="HOGENOM" id="CLU_071269_3_1_6"/>
<sequence length="236" mass="27400">MKIFVISLERSIERRTQMIAKFAKAGIEFEFFNAVDASEEGFTLSDRVAPNVTKKRKGYELLNSEVACYASHYLLWEKCVEMNQPIVIVEDHAELTDDFKATLAIAFQHINEFGYIKLSAPLKDRKFIEDKKIDTFHSIGHYTKNTCFTTGYIVSPDAAKCFIKASDRIVEPVDDFMEKPWLHRVRAYSLMPFICYRANLPSTIGSARKIKHKLGLVKKLYIECFRSYERILRLIY</sequence>
<feature type="domain" description="Glycosyl transferase family 25" evidence="1">
    <location>
        <begin position="2"/>
        <end position="177"/>
    </location>
</feature>
<dbReference type="InterPro" id="IPR002654">
    <property type="entry name" value="Glyco_trans_25"/>
</dbReference>
<dbReference type="STRING" id="319224.Sputcn32_3896"/>
<reference evidence="2" key="1">
    <citation type="submission" date="2007-04" db="EMBL/GenBank/DDBJ databases">
        <title>Complete sequence of Shewanella putrefaciens CN-32.</title>
        <authorList>
            <consortium name="US DOE Joint Genome Institute"/>
            <person name="Copeland A."/>
            <person name="Lucas S."/>
            <person name="Lapidus A."/>
            <person name="Barry K."/>
            <person name="Detter J.C."/>
            <person name="Glavina del Rio T."/>
            <person name="Hammon N."/>
            <person name="Israni S."/>
            <person name="Dalin E."/>
            <person name="Tice H."/>
            <person name="Pitluck S."/>
            <person name="Chain P."/>
            <person name="Malfatti S."/>
            <person name="Shin M."/>
            <person name="Vergez L."/>
            <person name="Schmutz J."/>
            <person name="Larimer F."/>
            <person name="Land M."/>
            <person name="Hauser L."/>
            <person name="Kyrpides N."/>
            <person name="Mikhailova N."/>
            <person name="Romine M.F."/>
            <person name="Fredrickson J."/>
            <person name="Tiedje J."/>
            <person name="Richardson P."/>
        </authorList>
    </citation>
    <scope>NUCLEOTIDE SEQUENCE [LARGE SCALE GENOMIC DNA]</scope>
    <source>
        <strain evidence="2">CN-32</strain>
    </source>
</reference>